<evidence type="ECO:0000259" key="7">
    <source>
        <dbReference type="PROSITE" id="PS50109"/>
    </source>
</evidence>
<dbReference type="PROSITE" id="PS50109">
    <property type="entry name" value="HIS_KIN"/>
    <property type="match status" value="1"/>
</dbReference>
<keyword evidence="6" id="KW-0175">Coiled coil</keyword>
<dbReference type="SMART" id="SM00091">
    <property type="entry name" value="PAS"/>
    <property type="match status" value="2"/>
</dbReference>
<evidence type="ECO:0000313" key="11">
    <source>
        <dbReference type="Proteomes" id="UP001065682"/>
    </source>
</evidence>
<dbReference type="Gene3D" id="3.30.565.10">
    <property type="entry name" value="Histidine kinase-like ATPase, C-terminal domain"/>
    <property type="match status" value="1"/>
</dbReference>
<dbReference type="InterPro" id="IPR000700">
    <property type="entry name" value="PAS-assoc_C"/>
</dbReference>
<dbReference type="SUPFAM" id="SSF55785">
    <property type="entry name" value="PYP-like sensor domain (PAS domain)"/>
    <property type="match status" value="2"/>
</dbReference>
<dbReference type="Proteomes" id="UP001065682">
    <property type="component" value="Unassembled WGS sequence"/>
</dbReference>
<name>A0A9E5DEB2_9EURY</name>
<dbReference type="InterPro" id="IPR003594">
    <property type="entry name" value="HATPase_dom"/>
</dbReference>
<evidence type="ECO:0000256" key="2">
    <source>
        <dbReference type="ARBA" id="ARBA00012438"/>
    </source>
</evidence>
<dbReference type="InterPro" id="IPR013767">
    <property type="entry name" value="PAS_fold"/>
</dbReference>
<proteinExistence type="predicted"/>
<dbReference type="GO" id="GO:0004673">
    <property type="term" value="F:protein histidine kinase activity"/>
    <property type="evidence" value="ECO:0007669"/>
    <property type="project" value="UniProtKB-EC"/>
</dbReference>
<organism evidence="10 11">
    <name type="scientific">Methanoculleus formosensis</name>
    <dbReference type="NCBI Taxonomy" id="2590886"/>
    <lineage>
        <taxon>Archaea</taxon>
        <taxon>Methanobacteriati</taxon>
        <taxon>Methanobacteriota</taxon>
        <taxon>Stenosarchaea group</taxon>
        <taxon>Methanomicrobia</taxon>
        <taxon>Methanomicrobiales</taxon>
        <taxon>Methanomicrobiaceae</taxon>
        <taxon>Methanoculleus</taxon>
    </lineage>
</organism>
<dbReference type="InterPro" id="IPR036890">
    <property type="entry name" value="HATPase_C_sf"/>
</dbReference>
<dbReference type="InterPro" id="IPR001610">
    <property type="entry name" value="PAC"/>
</dbReference>
<dbReference type="NCBIfam" id="TIGR00229">
    <property type="entry name" value="sensory_box"/>
    <property type="match status" value="2"/>
</dbReference>
<dbReference type="GO" id="GO:0006355">
    <property type="term" value="P:regulation of DNA-templated transcription"/>
    <property type="evidence" value="ECO:0007669"/>
    <property type="project" value="InterPro"/>
</dbReference>
<dbReference type="Pfam" id="PF00989">
    <property type="entry name" value="PAS"/>
    <property type="match status" value="1"/>
</dbReference>
<sequence length="551" mass="61987">MPSGHHMMGRFEEIEAPSSAEAGESGKDEAEALRKRVAELQADIEMFRRENALLRSLKGALRKSEERYRRLFEDALTGNFLATVDGRILACNLTFVRIFGFASIDEALSTNIRDLYADPDDRDRLLERLRGEGKVENEGRVRKRRDGAHIHVVENLVGRFDANGNLSEIQGYVYDDSERKRTEDALRESEERFRAVIENSLDAAYQRNLQTDRYDYMSPVIEELLGFTPEEMAAMDIDEVMDRIHPQDRPVIEDDLCESVLRTRGFLVYRFRGKDEQYRWLEDHFTVTCDPGGRPLYRGGIVRDITGRKAAEGELTRVNRDLTSAHREANLYLDILTHDIGNTEDVSNLYTELLTGTVEGEAAGYLANLKRSIAKSIEILGTVTKIRQIHAGPPILCPIDIDAVIRAEIDHFPNIPITYAGTTATVLADDLLSEVFTNLIGNAVKHGGPGVTVTVRVEEQNGEARVTVADTGRGVPDDQKEEIFHRYERKQRGVGQGLGLYLAQILIDRYGGRIWVEDRVPGSPGEGAAFVLLLREVDGVAVRSWDERTGR</sequence>
<dbReference type="InterPro" id="IPR005467">
    <property type="entry name" value="His_kinase_dom"/>
</dbReference>
<dbReference type="PRINTS" id="PR00344">
    <property type="entry name" value="BCTRLSENSOR"/>
</dbReference>
<feature type="domain" description="Histidine kinase" evidence="7">
    <location>
        <begin position="432"/>
        <end position="538"/>
    </location>
</feature>
<evidence type="ECO:0000256" key="1">
    <source>
        <dbReference type="ARBA" id="ARBA00000085"/>
    </source>
</evidence>
<feature type="domain" description="PAS" evidence="8">
    <location>
        <begin position="189"/>
        <end position="264"/>
    </location>
</feature>
<dbReference type="PROSITE" id="PS50112">
    <property type="entry name" value="PAS"/>
    <property type="match status" value="2"/>
</dbReference>
<dbReference type="Pfam" id="PF08447">
    <property type="entry name" value="PAS_3"/>
    <property type="match status" value="1"/>
</dbReference>
<accession>A0A9E5DEB2</accession>
<comment type="caution">
    <text evidence="10">The sequence shown here is derived from an EMBL/GenBank/DDBJ whole genome shotgun (WGS) entry which is preliminary data.</text>
</comment>
<dbReference type="RefSeq" id="WP_261596453.1">
    <property type="nucleotide sequence ID" value="NZ_VHLL01000001.1"/>
</dbReference>
<keyword evidence="4" id="KW-0808">Transferase</keyword>
<dbReference type="PANTHER" id="PTHR43304:SF1">
    <property type="entry name" value="PAC DOMAIN-CONTAINING PROTEIN"/>
    <property type="match status" value="1"/>
</dbReference>
<keyword evidence="5" id="KW-0418">Kinase</keyword>
<dbReference type="InterPro" id="IPR013655">
    <property type="entry name" value="PAS_fold_3"/>
</dbReference>
<dbReference type="AlphaFoldDB" id="A0A9E5DEB2"/>
<keyword evidence="11" id="KW-1185">Reference proteome</keyword>
<evidence type="ECO:0000259" key="9">
    <source>
        <dbReference type="PROSITE" id="PS50113"/>
    </source>
</evidence>
<dbReference type="SUPFAM" id="SSF55874">
    <property type="entry name" value="ATPase domain of HSP90 chaperone/DNA topoisomerase II/histidine kinase"/>
    <property type="match status" value="1"/>
</dbReference>
<evidence type="ECO:0000256" key="3">
    <source>
        <dbReference type="ARBA" id="ARBA00022553"/>
    </source>
</evidence>
<feature type="domain" description="PAC" evidence="9">
    <location>
        <begin position="262"/>
        <end position="317"/>
    </location>
</feature>
<dbReference type="PANTHER" id="PTHR43304">
    <property type="entry name" value="PHYTOCHROME-LIKE PROTEIN CPH1"/>
    <property type="match status" value="1"/>
</dbReference>
<gene>
    <name evidence="10" type="ORF">FKB36_02565</name>
</gene>
<dbReference type="Pfam" id="PF02518">
    <property type="entry name" value="HATPase_c"/>
    <property type="match status" value="1"/>
</dbReference>
<dbReference type="SMART" id="SM00086">
    <property type="entry name" value="PAC"/>
    <property type="match status" value="2"/>
</dbReference>
<protein>
    <recommendedName>
        <fullName evidence="2">histidine kinase</fullName>
        <ecNumber evidence="2">2.7.13.3</ecNumber>
    </recommendedName>
</protein>
<dbReference type="InterPro" id="IPR004358">
    <property type="entry name" value="Sig_transdc_His_kin-like_C"/>
</dbReference>
<dbReference type="Gene3D" id="3.30.450.20">
    <property type="entry name" value="PAS domain"/>
    <property type="match status" value="2"/>
</dbReference>
<feature type="domain" description="PAS" evidence="8">
    <location>
        <begin position="64"/>
        <end position="130"/>
    </location>
</feature>
<dbReference type="InterPro" id="IPR000014">
    <property type="entry name" value="PAS"/>
</dbReference>
<feature type="domain" description="PAC" evidence="9">
    <location>
        <begin position="135"/>
        <end position="188"/>
    </location>
</feature>
<dbReference type="EC" id="2.7.13.3" evidence="2"/>
<dbReference type="PROSITE" id="PS50113">
    <property type="entry name" value="PAC"/>
    <property type="match status" value="2"/>
</dbReference>
<dbReference type="InterPro" id="IPR035965">
    <property type="entry name" value="PAS-like_dom_sf"/>
</dbReference>
<evidence type="ECO:0000313" key="10">
    <source>
        <dbReference type="EMBL" id="MCT8336405.1"/>
    </source>
</evidence>
<evidence type="ECO:0000256" key="5">
    <source>
        <dbReference type="ARBA" id="ARBA00022777"/>
    </source>
</evidence>
<dbReference type="CDD" id="cd00130">
    <property type="entry name" value="PAS"/>
    <property type="match status" value="2"/>
</dbReference>
<keyword evidence="3" id="KW-0597">Phosphoprotein</keyword>
<reference evidence="10" key="1">
    <citation type="submission" date="2019-06" db="EMBL/GenBank/DDBJ databases">
        <title>Methanoculleus strain from Tamsui River, Taipei, Taiwan.</title>
        <authorList>
            <person name="You Y.-T."/>
            <person name="Chen S.-C."/>
            <person name="Lai S.-J."/>
            <person name="Lee Y.-C."/>
            <person name="Lai M.-C."/>
        </authorList>
    </citation>
    <scope>NUCLEOTIDE SEQUENCE</scope>
    <source>
        <strain evidence="10">Afa-1</strain>
    </source>
</reference>
<dbReference type="SMART" id="SM00387">
    <property type="entry name" value="HATPase_c"/>
    <property type="match status" value="1"/>
</dbReference>
<dbReference type="InterPro" id="IPR052162">
    <property type="entry name" value="Sensor_kinase/Photoreceptor"/>
</dbReference>
<dbReference type="EMBL" id="VHLL01000001">
    <property type="protein sequence ID" value="MCT8336405.1"/>
    <property type="molecule type" value="Genomic_DNA"/>
</dbReference>
<evidence type="ECO:0000256" key="6">
    <source>
        <dbReference type="SAM" id="Coils"/>
    </source>
</evidence>
<feature type="coiled-coil region" evidence="6">
    <location>
        <begin position="23"/>
        <end position="74"/>
    </location>
</feature>
<evidence type="ECO:0000259" key="8">
    <source>
        <dbReference type="PROSITE" id="PS50112"/>
    </source>
</evidence>
<evidence type="ECO:0000256" key="4">
    <source>
        <dbReference type="ARBA" id="ARBA00022679"/>
    </source>
</evidence>
<comment type="catalytic activity">
    <reaction evidence="1">
        <text>ATP + protein L-histidine = ADP + protein N-phospho-L-histidine.</text>
        <dbReference type="EC" id="2.7.13.3"/>
    </reaction>
</comment>